<keyword evidence="2" id="KW-1185">Reference proteome</keyword>
<accession>A0A673TA85</accession>
<protein>
    <submittedName>
        <fullName evidence="1">Uncharacterized protein</fullName>
    </submittedName>
</protein>
<evidence type="ECO:0000313" key="2">
    <source>
        <dbReference type="Proteomes" id="UP000472268"/>
    </source>
</evidence>
<organism evidence="1 2">
    <name type="scientific">Suricata suricatta</name>
    <name type="common">Meerkat</name>
    <dbReference type="NCBI Taxonomy" id="37032"/>
    <lineage>
        <taxon>Eukaryota</taxon>
        <taxon>Metazoa</taxon>
        <taxon>Chordata</taxon>
        <taxon>Craniata</taxon>
        <taxon>Vertebrata</taxon>
        <taxon>Euteleostomi</taxon>
        <taxon>Mammalia</taxon>
        <taxon>Eutheria</taxon>
        <taxon>Laurasiatheria</taxon>
        <taxon>Carnivora</taxon>
        <taxon>Feliformia</taxon>
        <taxon>Herpestidae</taxon>
        <taxon>Suricata</taxon>
    </lineage>
</organism>
<reference evidence="1" key="2">
    <citation type="submission" date="2025-08" db="UniProtKB">
        <authorList>
            <consortium name="Ensembl"/>
        </authorList>
    </citation>
    <scope>IDENTIFICATION</scope>
</reference>
<name>A0A673TA85_SURSU</name>
<reference evidence="1 2" key="1">
    <citation type="submission" date="2019-05" db="EMBL/GenBank/DDBJ databases">
        <title>A Chromosome-scale Meerkat (S. suricatta) Genome Assembly.</title>
        <authorList>
            <person name="Dudchenko O."/>
            <person name="Lieberman Aiden E."/>
            <person name="Tung J."/>
            <person name="Barreiro L.B."/>
            <person name="Clutton-Brock T.H."/>
        </authorList>
    </citation>
    <scope>NUCLEOTIDE SEQUENCE [LARGE SCALE GENOMIC DNA]</scope>
</reference>
<dbReference type="AlphaFoldDB" id="A0A673TA85"/>
<proteinExistence type="predicted"/>
<sequence>RVQISRALCQRPGATFSGGSHLCGKGGSCSAPALVGAASGDHFSRYLVLRLHPSHAFHLCWQTGNEARSHRCRHYPSAHLCLPPRRQGHCTQKVSGLLFFLVTKDLSTSDHSRLPRVKSASDILDSWSAWSFWYKRHFISTKWKSIIYIHLLLWHFSLESSSCLSTLCKKTGLIYVTNTILLMVWK</sequence>
<dbReference type="Proteomes" id="UP000472268">
    <property type="component" value="Chromosome 2"/>
</dbReference>
<reference evidence="1" key="3">
    <citation type="submission" date="2025-09" db="UniProtKB">
        <authorList>
            <consortium name="Ensembl"/>
        </authorList>
    </citation>
    <scope>IDENTIFICATION</scope>
</reference>
<dbReference type="Ensembl" id="ENSSSUT00005006774.1">
    <property type="protein sequence ID" value="ENSSSUP00005005849.1"/>
    <property type="gene ID" value="ENSSSUG00005003812.1"/>
</dbReference>
<evidence type="ECO:0000313" key="1">
    <source>
        <dbReference type="Ensembl" id="ENSSSUP00005005849.1"/>
    </source>
</evidence>